<protein>
    <submittedName>
        <fullName evidence="3">Multidrug/biocide efflux PACE transporter</fullName>
    </submittedName>
</protein>
<dbReference type="InterPro" id="IPR007896">
    <property type="entry name" value="BTP_bacteria"/>
</dbReference>
<dbReference type="Proteomes" id="UP000220639">
    <property type="component" value="Unassembled WGS sequence"/>
</dbReference>
<dbReference type="EMBL" id="CP055315">
    <property type="protein sequence ID" value="QLO50908.1"/>
    <property type="molecule type" value="Genomic_DNA"/>
</dbReference>
<evidence type="ECO:0000256" key="1">
    <source>
        <dbReference type="SAM" id="Phobius"/>
    </source>
</evidence>
<feature type="transmembrane region" description="Helical" evidence="1">
    <location>
        <begin position="86"/>
        <end position="107"/>
    </location>
</feature>
<dbReference type="NCBIfam" id="NF033665">
    <property type="entry name" value="PACE_efflu_PCE"/>
    <property type="match status" value="1"/>
</dbReference>
<feature type="transmembrane region" description="Helical" evidence="1">
    <location>
        <begin position="15"/>
        <end position="38"/>
    </location>
</feature>
<reference evidence="4" key="1">
    <citation type="submission" date="2017-08" db="EMBL/GenBank/DDBJ databases">
        <authorList>
            <person name="de Groot N.N."/>
        </authorList>
    </citation>
    <scope>NUCLEOTIDE SEQUENCE [LARGE SCALE GENOMIC DNA]</scope>
    <source>
        <strain evidence="4">06D021</strain>
    </source>
</reference>
<reference evidence="5" key="2">
    <citation type="submission" date="2017-08" db="EMBL/GenBank/DDBJ databases">
        <authorList>
            <person name="Brisse S."/>
        </authorList>
    </citation>
    <scope>NUCLEOTIDE SEQUENCE [LARGE SCALE GENOMIC DNA]</scope>
    <source>
        <strain evidence="5">06D021</strain>
    </source>
</reference>
<sequence length="162" mass="18472">MQQVNAQRKTLTERVIHAISFEGLATLILAPTAAWLMQRSVVEMGGLSILLATLAMVWNIIYNALFDRLWPVSRVVRNLRVRALHAIGFESGFILIGVTMVALVLGVSLMQAFMLEIGFMLFFLPYTMAFNWAWDTLRERVMKVRQQRIAARRSSCTDRPID</sequence>
<organism evidence="4 5">
    <name type="scientific">Klebsiella grimontii</name>
    <dbReference type="NCBI Taxonomy" id="2058152"/>
    <lineage>
        <taxon>Bacteria</taxon>
        <taxon>Pseudomonadati</taxon>
        <taxon>Pseudomonadota</taxon>
        <taxon>Gammaproteobacteria</taxon>
        <taxon>Enterobacterales</taxon>
        <taxon>Enterobacteriaceae</taxon>
        <taxon>Klebsiella/Raoultella group</taxon>
        <taxon>Klebsiella</taxon>
    </lineage>
</organism>
<feature type="transmembrane region" description="Helical" evidence="1">
    <location>
        <begin position="113"/>
        <end position="134"/>
    </location>
</feature>
<dbReference type="InterPro" id="IPR058208">
    <property type="entry name" value="PACE"/>
</dbReference>
<dbReference type="AlphaFoldDB" id="A0A285B821"/>
<evidence type="ECO:0000313" key="4">
    <source>
        <dbReference type="EMBL" id="SNU37050.1"/>
    </source>
</evidence>
<keyword evidence="1" id="KW-1133">Transmembrane helix</keyword>
<feature type="domain" description="Chlorhexidine efflux transporter" evidence="2">
    <location>
        <begin position="77"/>
        <end position="140"/>
    </location>
</feature>
<accession>A0A285B821</accession>
<dbReference type="RefSeq" id="WP_049085593.1">
    <property type="nucleotide sequence ID" value="NZ_CABGKM010000018.1"/>
</dbReference>
<gene>
    <name evidence="3" type="ORF">HV234_04895</name>
    <name evidence="4" type="ORF">KOSB73_30092</name>
</gene>
<proteinExistence type="predicted"/>
<dbReference type="Pfam" id="PF05232">
    <property type="entry name" value="BTP"/>
    <property type="match status" value="2"/>
</dbReference>
<dbReference type="EMBL" id="FZTC01000023">
    <property type="protein sequence ID" value="SNU37050.1"/>
    <property type="molecule type" value="Genomic_DNA"/>
</dbReference>
<reference evidence="3" key="4">
    <citation type="journal article" date="2021" name="Microb. Genom.">
        <title>A genomic epidemiological study shows that prevalence of antimicrobial resistance in Enterobacterales is associated with the livestock host, as well as antimicrobial usage.</title>
        <authorList>
            <person name="AbuOun M."/>
            <person name="Jones H."/>
            <person name="Stubberfield E."/>
            <person name="Gilson D."/>
            <person name="Shaw L.P."/>
            <person name="Hubbard A.T.M."/>
            <person name="Chau K.K."/>
            <person name="Sebra R."/>
            <person name="Peto T.E.A."/>
            <person name="Crook D.W."/>
            <person name="Read D.S."/>
            <person name="Gweon H.S."/>
            <person name="Walker A.S."/>
            <person name="Stoesser N."/>
            <person name="Smith R.P."/>
            <person name="Anjum M.F."/>
            <person name="On Behalf Of The Rehab Consortium."/>
        </authorList>
    </citation>
    <scope>NUCLEOTIDE SEQUENCE</scope>
    <source>
        <strain evidence="3">RHBSTW-00555</strain>
    </source>
</reference>
<feature type="transmembrane region" description="Helical" evidence="1">
    <location>
        <begin position="44"/>
        <end position="65"/>
    </location>
</feature>
<dbReference type="Proteomes" id="UP000510937">
    <property type="component" value="Chromosome"/>
</dbReference>
<evidence type="ECO:0000313" key="6">
    <source>
        <dbReference type="Proteomes" id="UP000510937"/>
    </source>
</evidence>
<evidence type="ECO:0000259" key="2">
    <source>
        <dbReference type="Pfam" id="PF05232"/>
    </source>
</evidence>
<keyword evidence="1" id="KW-0472">Membrane</keyword>
<dbReference type="GeneID" id="97393686"/>
<reference evidence="6" key="3">
    <citation type="submission" date="2020-06" db="EMBL/GenBank/DDBJ databases">
        <title>REHAB project genomes.</title>
        <authorList>
            <person name="Shaw L.P."/>
        </authorList>
    </citation>
    <scope>NUCLEOTIDE SEQUENCE [LARGE SCALE GENOMIC DNA]</scope>
    <source>
        <strain evidence="6">RHBSTW-00555</strain>
    </source>
</reference>
<name>A0A285B821_9ENTR</name>
<keyword evidence="1" id="KW-0812">Transmembrane</keyword>
<feature type="domain" description="Chlorhexidine efflux transporter" evidence="2">
    <location>
        <begin position="9"/>
        <end position="71"/>
    </location>
</feature>
<evidence type="ECO:0000313" key="3">
    <source>
        <dbReference type="EMBL" id="QLO50908.1"/>
    </source>
</evidence>
<evidence type="ECO:0000313" key="5">
    <source>
        <dbReference type="Proteomes" id="UP000220639"/>
    </source>
</evidence>
<dbReference type="NCBIfam" id="NF033664">
    <property type="entry name" value="PACE_transport"/>
    <property type="match status" value="1"/>
</dbReference>